<dbReference type="EMBL" id="SJKB01000045">
    <property type="protein sequence ID" value="TCC44396.1"/>
    <property type="molecule type" value="Genomic_DNA"/>
</dbReference>
<keyword evidence="3" id="KW-0560">Oxidoreductase</keyword>
<reference evidence="5 6" key="1">
    <citation type="submission" date="2019-02" db="EMBL/GenBank/DDBJ databases">
        <title>Kribbella capetownensis sp. nov. and Kribbella speibonae sp. nov., isolated from soil.</title>
        <authorList>
            <person name="Curtis S.M."/>
            <person name="Norton I."/>
            <person name="Everest G.J."/>
            <person name="Meyers P.R."/>
        </authorList>
    </citation>
    <scope>NUCLEOTIDE SEQUENCE [LARGE SCALE GENOMIC DNA]</scope>
    <source>
        <strain evidence="5 6">NRRL B-24813</strain>
    </source>
</reference>
<keyword evidence="6" id="KW-1185">Reference proteome</keyword>
<comment type="similarity">
    <text evidence="1 4">Belongs to the short-chain dehydrogenases/reductases (SDR) family.</text>
</comment>
<gene>
    <name evidence="5" type="ORF">E0H73_45490</name>
</gene>
<dbReference type="PANTHER" id="PTHR43963">
    <property type="entry name" value="CARBONYL REDUCTASE 1-RELATED"/>
    <property type="match status" value="1"/>
</dbReference>
<proteinExistence type="inferred from homology"/>
<evidence type="ECO:0000256" key="1">
    <source>
        <dbReference type="ARBA" id="ARBA00006484"/>
    </source>
</evidence>
<dbReference type="AlphaFoldDB" id="A0A4R0JI09"/>
<evidence type="ECO:0000256" key="4">
    <source>
        <dbReference type="RuleBase" id="RU000363"/>
    </source>
</evidence>
<evidence type="ECO:0000256" key="3">
    <source>
        <dbReference type="ARBA" id="ARBA00023002"/>
    </source>
</evidence>
<dbReference type="InterPro" id="IPR002347">
    <property type="entry name" value="SDR_fam"/>
</dbReference>
<evidence type="ECO:0000256" key="2">
    <source>
        <dbReference type="ARBA" id="ARBA00022857"/>
    </source>
</evidence>
<dbReference type="CDD" id="cd05324">
    <property type="entry name" value="carb_red_PTCR-like_SDR_c"/>
    <property type="match status" value="1"/>
</dbReference>
<evidence type="ECO:0000313" key="5">
    <source>
        <dbReference type="EMBL" id="TCC44396.1"/>
    </source>
</evidence>
<dbReference type="PRINTS" id="PR00080">
    <property type="entry name" value="SDRFAMILY"/>
</dbReference>
<dbReference type="InterPro" id="IPR045313">
    <property type="entry name" value="CBR1-like"/>
</dbReference>
<dbReference type="Gene3D" id="3.40.50.720">
    <property type="entry name" value="NAD(P)-binding Rossmann-like Domain"/>
    <property type="match status" value="1"/>
</dbReference>
<dbReference type="PANTHER" id="PTHR43963:SF6">
    <property type="entry name" value="CHAIN DEHYDROGENASE FAMILY PROTEIN, PUTATIVE (AFU_ORTHOLOGUE AFUA_3G15350)-RELATED"/>
    <property type="match status" value="1"/>
</dbReference>
<dbReference type="SUPFAM" id="SSF51735">
    <property type="entry name" value="NAD(P)-binding Rossmann-fold domains"/>
    <property type="match status" value="1"/>
</dbReference>
<evidence type="ECO:0000313" key="6">
    <source>
        <dbReference type="Proteomes" id="UP000291144"/>
    </source>
</evidence>
<dbReference type="OrthoDB" id="9781117at2"/>
<dbReference type="PRINTS" id="PR00081">
    <property type="entry name" value="GDHRDH"/>
</dbReference>
<protein>
    <submittedName>
        <fullName evidence="5">SDR family oxidoreductase</fullName>
    </submittedName>
</protein>
<accession>A0A4R0JI09</accession>
<dbReference type="Pfam" id="PF00106">
    <property type="entry name" value="adh_short"/>
    <property type="match status" value="1"/>
</dbReference>
<sequence>MIRVVSSQWKPRPWLPDDCGRCPAVTAYPVALVTGANKGLGKETVRQLAARGTTVVLASRDSERGKAAANELATAGTKPVPVQLDVTDAGSVRDVADWLYGKYGRLDVLVNNAGTVVDQLAERTTAAEMRQVYEVNVFGVVTVIQTMLPLLSKSAAPRIVNVSSTTASMSLTGSGTDFGGDNDLRMAYSSSKTALNMLTIQYARAFSTSDALSHIKINSATPGYTATGMTRHRGTRSVAEGARIIVDLATLVDDGPTGGFFNDQGAVPW</sequence>
<keyword evidence="2" id="KW-0521">NADP</keyword>
<dbReference type="InterPro" id="IPR036291">
    <property type="entry name" value="NAD(P)-bd_dom_sf"/>
</dbReference>
<name>A0A4R0JI09_9ACTN</name>
<comment type="caution">
    <text evidence="5">The sequence shown here is derived from an EMBL/GenBank/DDBJ whole genome shotgun (WGS) entry which is preliminary data.</text>
</comment>
<dbReference type="Proteomes" id="UP000291144">
    <property type="component" value="Unassembled WGS sequence"/>
</dbReference>
<organism evidence="5 6">
    <name type="scientific">Kribbella pittospori</name>
    <dbReference type="NCBI Taxonomy" id="722689"/>
    <lineage>
        <taxon>Bacteria</taxon>
        <taxon>Bacillati</taxon>
        <taxon>Actinomycetota</taxon>
        <taxon>Actinomycetes</taxon>
        <taxon>Propionibacteriales</taxon>
        <taxon>Kribbellaceae</taxon>
        <taxon>Kribbella</taxon>
    </lineage>
</organism>
<dbReference type="GO" id="GO:0016616">
    <property type="term" value="F:oxidoreductase activity, acting on the CH-OH group of donors, NAD or NADP as acceptor"/>
    <property type="evidence" value="ECO:0007669"/>
    <property type="project" value="InterPro"/>
</dbReference>